<keyword evidence="4" id="KW-0863">Zinc-finger</keyword>
<feature type="region of interest" description="Disordered" evidence="9">
    <location>
        <begin position="239"/>
        <end position="293"/>
    </location>
</feature>
<dbReference type="InterPro" id="IPR011665">
    <property type="entry name" value="BRF1_TBP-bd_dom"/>
</dbReference>
<keyword evidence="8" id="KW-0539">Nucleus</keyword>
<evidence type="ECO:0000259" key="11">
    <source>
        <dbReference type="Pfam" id="PF07741"/>
    </source>
</evidence>
<evidence type="ECO:0000256" key="4">
    <source>
        <dbReference type="ARBA" id="ARBA00022771"/>
    </source>
</evidence>
<evidence type="ECO:0000256" key="6">
    <source>
        <dbReference type="ARBA" id="ARBA00023015"/>
    </source>
</evidence>
<dbReference type="InterPro" id="IPR013150">
    <property type="entry name" value="TFIIB_cyclin"/>
</dbReference>
<keyword evidence="7" id="KW-0804">Transcription</keyword>
<dbReference type="PANTHER" id="PTHR11618">
    <property type="entry name" value="TRANSCRIPTION INITIATION FACTOR IIB-RELATED"/>
    <property type="match status" value="1"/>
</dbReference>
<evidence type="ECO:0000256" key="9">
    <source>
        <dbReference type="SAM" id="MobiDB-lite"/>
    </source>
</evidence>
<evidence type="ECO:0000256" key="2">
    <source>
        <dbReference type="ARBA" id="ARBA00010857"/>
    </source>
</evidence>
<evidence type="ECO:0000256" key="8">
    <source>
        <dbReference type="ARBA" id="ARBA00023242"/>
    </source>
</evidence>
<dbReference type="Proteomes" id="UP001150238">
    <property type="component" value="Unassembled WGS sequence"/>
</dbReference>
<dbReference type="SUPFAM" id="SSF47954">
    <property type="entry name" value="Cyclin-like"/>
    <property type="match status" value="1"/>
</dbReference>
<evidence type="ECO:0000256" key="3">
    <source>
        <dbReference type="ARBA" id="ARBA00022723"/>
    </source>
</evidence>
<keyword evidence="6" id="KW-0805">Transcription regulation</keyword>
<dbReference type="GO" id="GO:0001006">
    <property type="term" value="F:RNA polymerase III type 3 promoter sequence-specific DNA binding"/>
    <property type="evidence" value="ECO:0007669"/>
    <property type="project" value="TreeGrafter"/>
</dbReference>
<accession>A0A9W9A123</accession>
<dbReference type="Gene3D" id="1.10.472.10">
    <property type="entry name" value="Cyclin-like"/>
    <property type="match status" value="1"/>
</dbReference>
<feature type="domain" description="Brf1 TBP-binding" evidence="11">
    <location>
        <begin position="339"/>
        <end position="378"/>
    </location>
</feature>
<feature type="domain" description="Transcription factor TFIIB cyclin-like" evidence="10">
    <location>
        <begin position="79"/>
        <end position="166"/>
    </location>
</feature>
<reference evidence="12" key="2">
    <citation type="journal article" date="2023" name="Proc. Natl. Acad. Sci. U.S.A.">
        <title>A global phylogenomic analysis of the shiitake genus Lentinula.</title>
        <authorList>
            <person name="Sierra-Patev S."/>
            <person name="Min B."/>
            <person name="Naranjo-Ortiz M."/>
            <person name="Looney B."/>
            <person name="Konkel Z."/>
            <person name="Slot J.C."/>
            <person name="Sakamoto Y."/>
            <person name="Steenwyk J.L."/>
            <person name="Rokas A."/>
            <person name="Carro J."/>
            <person name="Camarero S."/>
            <person name="Ferreira P."/>
            <person name="Molpeceres G."/>
            <person name="Ruiz-Duenas F.J."/>
            <person name="Serrano A."/>
            <person name="Henrissat B."/>
            <person name="Drula E."/>
            <person name="Hughes K.W."/>
            <person name="Mata J.L."/>
            <person name="Ishikawa N.K."/>
            <person name="Vargas-Isla R."/>
            <person name="Ushijima S."/>
            <person name="Smith C.A."/>
            <person name="Donoghue J."/>
            <person name="Ahrendt S."/>
            <person name="Andreopoulos W."/>
            <person name="He G."/>
            <person name="LaButti K."/>
            <person name="Lipzen A."/>
            <person name="Ng V."/>
            <person name="Riley R."/>
            <person name="Sandor L."/>
            <person name="Barry K."/>
            <person name="Martinez A.T."/>
            <person name="Xiao Y."/>
            <person name="Gibbons J.G."/>
            <person name="Terashima K."/>
            <person name="Grigoriev I.V."/>
            <person name="Hibbett D."/>
        </authorList>
    </citation>
    <scope>NUCLEOTIDE SEQUENCE</scope>
    <source>
        <strain evidence="12">Sp2 HRB7682 ss15</strain>
    </source>
</reference>
<feature type="compositionally biased region" description="Basic residues" evidence="9">
    <location>
        <begin position="267"/>
        <end position="281"/>
    </location>
</feature>
<dbReference type="GO" id="GO:0097550">
    <property type="term" value="C:transcription preinitiation complex"/>
    <property type="evidence" value="ECO:0007669"/>
    <property type="project" value="TreeGrafter"/>
</dbReference>
<dbReference type="Pfam" id="PF07741">
    <property type="entry name" value="BRF1"/>
    <property type="match status" value="1"/>
</dbReference>
<protein>
    <submittedName>
        <fullName evidence="12">Uncharacterized protein</fullName>
    </submittedName>
</protein>
<dbReference type="GO" id="GO:0017025">
    <property type="term" value="F:TBP-class protein binding"/>
    <property type="evidence" value="ECO:0007669"/>
    <property type="project" value="InterPro"/>
</dbReference>
<dbReference type="GO" id="GO:0070897">
    <property type="term" value="P:transcription preinitiation complex assembly"/>
    <property type="evidence" value="ECO:0007669"/>
    <property type="project" value="InterPro"/>
</dbReference>
<evidence type="ECO:0000256" key="7">
    <source>
        <dbReference type="ARBA" id="ARBA00023163"/>
    </source>
</evidence>
<keyword evidence="5" id="KW-0862">Zinc</keyword>
<dbReference type="GO" id="GO:0000126">
    <property type="term" value="C:transcription factor TFIIIB complex"/>
    <property type="evidence" value="ECO:0007669"/>
    <property type="project" value="TreeGrafter"/>
</dbReference>
<gene>
    <name evidence="12" type="ORF">C8J55DRAFT_537466</name>
</gene>
<evidence type="ECO:0000256" key="1">
    <source>
        <dbReference type="ARBA" id="ARBA00004123"/>
    </source>
</evidence>
<reference evidence="12" key="1">
    <citation type="submission" date="2022-08" db="EMBL/GenBank/DDBJ databases">
        <authorList>
            <consortium name="DOE Joint Genome Institute"/>
            <person name="Min B."/>
            <person name="Riley R."/>
            <person name="Sierra-Patev S."/>
            <person name="Naranjo-Ortiz M."/>
            <person name="Looney B."/>
            <person name="Konkel Z."/>
            <person name="Slot J.C."/>
            <person name="Sakamoto Y."/>
            <person name="Steenwyk J.L."/>
            <person name="Rokas A."/>
            <person name="Carro J."/>
            <person name="Camarero S."/>
            <person name="Ferreira P."/>
            <person name="Molpeceres G."/>
            <person name="Ruiz-Duenas F.J."/>
            <person name="Serrano A."/>
            <person name="Henrissat B."/>
            <person name="Drula E."/>
            <person name="Hughes K.W."/>
            <person name="Mata J.L."/>
            <person name="Ishikawa N.K."/>
            <person name="Vargas-Isla R."/>
            <person name="Ushijima S."/>
            <person name="Smith C.A."/>
            <person name="Ahrendt S."/>
            <person name="Andreopoulos W."/>
            <person name="He G."/>
            <person name="Labutti K."/>
            <person name="Lipzen A."/>
            <person name="Ng V."/>
            <person name="Sandor L."/>
            <person name="Barry K."/>
            <person name="Martinez A.T."/>
            <person name="Xiao Y."/>
            <person name="Gibbons J.G."/>
            <person name="Terashima K."/>
            <person name="Hibbett D.S."/>
            <person name="Grigoriev I.V."/>
        </authorList>
    </citation>
    <scope>NUCLEOTIDE SEQUENCE</scope>
    <source>
        <strain evidence="12">Sp2 HRB7682 ss15</strain>
    </source>
</reference>
<dbReference type="AlphaFoldDB" id="A0A9W9A123"/>
<evidence type="ECO:0000313" key="12">
    <source>
        <dbReference type="EMBL" id="KAJ4471269.1"/>
    </source>
</evidence>
<dbReference type="InterPro" id="IPR036915">
    <property type="entry name" value="Cyclin-like_sf"/>
</dbReference>
<dbReference type="PANTHER" id="PTHR11618:SF4">
    <property type="entry name" value="TRANSCRIPTION FACTOR IIIB 90 KDA SUBUNIT"/>
    <property type="match status" value="1"/>
</dbReference>
<sequence>MCPGNSSGKKKWIVIEYDAVAGNGFCVRCGTVGEDDTVVNEVASGKTHSEIDMDQGFSHAKMNGRFGNRGSNKSRKHTIGNDMRKVQNMTRVSCLLEEVSPAATRLYILAIESKFTQGGKSMNVVAVHLYVSCRQKKPRHYMLIDFSDILQANVFELGHTYLRLAQTLNLGLPILREECHCVATDAIRLVQPFDRDRMTCSRHLAGKSGTCGATFLLAACMNNFRQSVEEILEDEIDSPAYTKGKQREEAQRLAAEQGVPEVEPILKNKRQKKDKKKTTKSRRGEGTDEETAVSSALAEEVSLLFDNNQGSLPSNALDSAEQYRLAQVKSNTADHLLMLDGDEPNRLLSTDEEVKIKENVWSELNKGYLETLAEAHNNNPRDTSTSHGETPAEIVCNLIQKIQDTAEGLITDLCGRDSMHFEDVGLYTLDDKDDENDAHLVIIEEVGVLGPFPVHPREEQDEYHLVNL</sequence>
<dbReference type="GO" id="GO:0000995">
    <property type="term" value="F:RNA polymerase III general transcription initiation factor activity"/>
    <property type="evidence" value="ECO:0007669"/>
    <property type="project" value="TreeGrafter"/>
</dbReference>
<dbReference type="Pfam" id="PF00382">
    <property type="entry name" value="TFIIB"/>
    <property type="match status" value="1"/>
</dbReference>
<comment type="caution">
    <text evidence="12">The sequence shown here is derived from an EMBL/GenBank/DDBJ whole genome shotgun (WGS) entry which is preliminary data.</text>
</comment>
<name>A0A9W9A123_9AGAR</name>
<organism evidence="12 13">
    <name type="scientific">Lentinula lateritia</name>
    <dbReference type="NCBI Taxonomy" id="40482"/>
    <lineage>
        <taxon>Eukaryota</taxon>
        <taxon>Fungi</taxon>
        <taxon>Dikarya</taxon>
        <taxon>Basidiomycota</taxon>
        <taxon>Agaricomycotina</taxon>
        <taxon>Agaricomycetes</taxon>
        <taxon>Agaricomycetidae</taxon>
        <taxon>Agaricales</taxon>
        <taxon>Marasmiineae</taxon>
        <taxon>Omphalotaceae</taxon>
        <taxon>Lentinula</taxon>
    </lineage>
</organism>
<proteinExistence type="inferred from homology"/>
<dbReference type="EMBL" id="JANVFS010000029">
    <property type="protein sequence ID" value="KAJ4471269.1"/>
    <property type="molecule type" value="Genomic_DNA"/>
</dbReference>
<evidence type="ECO:0000256" key="5">
    <source>
        <dbReference type="ARBA" id="ARBA00022833"/>
    </source>
</evidence>
<keyword evidence="3" id="KW-0479">Metal-binding</keyword>
<dbReference type="Gene3D" id="1.20.5.650">
    <property type="entry name" value="Single helix bin"/>
    <property type="match status" value="1"/>
</dbReference>
<evidence type="ECO:0000259" key="10">
    <source>
        <dbReference type="Pfam" id="PF00382"/>
    </source>
</evidence>
<dbReference type="InterPro" id="IPR000812">
    <property type="entry name" value="TFIIB"/>
</dbReference>
<evidence type="ECO:0000313" key="13">
    <source>
        <dbReference type="Proteomes" id="UP001150238"/>
    </source>
</evidence>
<dbReference type="GO" id="GO:0005634">
    <property type="term" value="C:nucleus"/>
    <property type="evidence" value="ECO:0007669"/>
    <property type="project" value="UniProtKB-SubCell"/>
</dbReference>
<dbReference type="GO" id="GO:0008270">
    <property type="term" value="F:zinc ion binding"/>
    <property type="evidence" value="ECO:0007669"/>
    <property type="project" value="UniProtKB-KW"/>
</dbReference>
<comment type="subcellular location">
    <subcellularLocation>
        <location evidence="1">Nucleus</location>
    </subcellularLocation>
</comment>
<comment type="similarity">
    <text evidence="2">Belongs to the TFIIB family.</text>
</comment>